<keyword evidence="3" id="KW-1185">Reference proteome</keyword>
<evidence type="ECO:0000313" key="2">
    <source>
        <dbReference type="Ensembl" id="ENSOTSP00005076277.1"/>
    </source>
</evidence>
<gene>
    <name evidence="2" type="primary">NUDT15</name>
</gene>
<accession>A0A8C8I9J7</accession>
<dbReference type="SUPFAM" id="SSF56399">
    <property type="entry name" value="ADP-ribosylation"/>
    <property type="match status" value="1"/>
</dbReference>
<proteinExistence type="predicted"/>
<organism evidence="2 3">
    <name type="scientific">Oncorhynchus tshawytscha</name>
    <name type="common">Chinook salmon</name>
    <name type="synonym">Salmo tshawytscha</name>
    <dbReference type="NCBI Taxonomy" id="74940"/>
    <lineage>
        <taxon>Eukaryota</taxon>
        <taxon>Metazoa</taxon>
        <taxon>Chordata</taxon>
        <taxon>Craniata</taxon>
        <taxon>Vertebrata</taxon>
        <taxon>Euteleostomi</taxon>
        <taxon>Actinopterygii</taxon>
        <taxon>Neopterygii</taxon>
        <taxon>Teleostei</taxon>
        <taxon>Protacanthopterygii</taxon>
        <taxon>Salmoniformes</taxon>
        <taxon>Salmonidae</taxon>
        <taxon>Salmoninae</taxon>
        <taxon>Oncorhynchus</taxon>
    </lineage>
</organism>
<name>A0A8C8I9J7_ONCTS</name>
<dbReference type="Gene3D" id="3.90.175.10">
    <property type="entry name" value="Diphtheria Toxin, domain 1"/>
    <property type="match status" value="1"/>
</dbReference>
<evidence type="ECO:0000313" key="3">
    <source>
        <dbReference type="Proteomes" id="UP000694402"/>
    </source>
</evidence>
<evidence type="ECO:0000256" key="1">
    <source>
        <dbReference type="SAM" id="MobiDB-lite"/>
    </source>
</evidence>
<dbReference type="PANTHER" id="PTHR36542:SF2">
    <property type="entry name" value="GIG2-LIKE PROTEIN DRED-RELATED"/>
    <property type="match status" value="1"/>
</dbReference>
<feature type="region of interest" description="Disordered" evidence="1">
    <location>
        <begin position="86"/>
        <end position="150"/>
    </location>
</feature>
<dbReference type="Proteomes" id="UP000694402">
    <property type="component" value="Unassembled WGS sequence"/>
</dbReference>
<sequence>MWEEGDFILLAGVRRLGHKNYVMYHGRKANLGQGFFHLSRRGILGRGVYLSRKKASRYPLGLSNHHQKVVIRVLVNVGRVNKVTYKGGLQKTTVPGEETDKEEEEEGEDEEEESDDYEEEKVHYEEEEVDYVEEENVNYEEEEVDHEDWL</sequence>
<protein>
    <submittedName>
        <fullName evidence="2">Uncharacterized protein</fullName>
    </submittedName>
</protein>
<dbReference type="PANTHER" id="PTHR36542">
    <property type="entry name" value="GIG2-LIKE PROTEIN DRED-RELATED"/>
    <property type="match status" value="1"/>
</dbReference>
<dbReference type="GO" id="GO:0005737">
    <property type="term" value="C:cytoplasm"/>
    <property type="evidence" value="ECO:0007669"/>
    <property type="project" value="TreeGrafter"/>
</dbReference>
<reference evidence="2" key="2">
    <citation type="submission" date="2025-09" db="UniProtKB">
        <authorList>
            <consortium name="Ensembl"/>
        </authorList>
    </citation>
    <scope>IDENTIFICATION</scope>
</reference>
<dbReference type="Ensembl" id="ENSOTST00005082642.2">
    <property type="protein sequence ID" value="ENSOTSP00005076277.1"/>
    <property type="gene ID" value="ENSOTSG00005035948.2"/>
</dbReference>
<reference evidence="2" key="1">
    <citation type="submission" date="2025-08" db="UniProtKB">
        <authorList>
            <consortium name="Ensembl"/>
        </authorList>
    </citation>
    <scope>IDENTIFICATION</scope>
</reference>
<dbReference type="AlphaFoldDB" id="A0A8C8I9J7"/>
<feature type="compositionally biased region" description="Acidic residues" evidence="1">
    <location>
        <begin position="97"/>
        <end position="150"/>
    </location>
</feature>